<protein>
    <submittedName>
        <fullName evidence="1">Uncharacterized protein</fullName>
    </submittedName>
</protein>
<accession>A0AAD9UXR3</accession>
<keyword evidence="2" id="KW-1185">Reference proteome</keyword>
<comment type="caution">
    <text evidence="1">The sequence shown here is derived from an EMBL/GenBank/DDBJ whole genome shotgun (WGS) entry which is preliminary data.</text>
</comment>
<dbReference type="Proteomes" id="UP001249851">
    <property type="component" value="Unassembled WGS sequence"/>
</dbReference>
<reference evidence="1" key="2">
    <citation type="journal article" date="2023" name="Science">
        <title>Genomic signatures of disease resistance in endangered staghorn corals.</title>
        <authorList>
            <person name="Vollmer S.V."/>
            <person name="Selwyn J.D."/>
            <person name="Despard B.A."/>
            <person name="Roesel C.L."/>
        </authorList>
    </citation>
    <scope>NUCLEOTIDE SEQUENCE</scope>
    <source>
        <strain evidence="1">K2</strain>
    </source>
</reference>
<dbReference type="AlphaFoldDB" id="A0AAD9UXR3"/>
<sequence length="169" mass="19198">MLNSTCVKAEGVIQNRTPLKNGAATDYTLFWNFHDDHQSCTYGPRVSTIKHLFVFLPARGHASASETSLLWKNDSKAFLLSLKNPTNNPRKLLQIDNNSLYSVDHYVHYGPSFGDRDLRIRLPSNPRTYSSENLGYTYTVPSGKRSDPFLTGNNRFIASEIETFYETTQ</sequence>
<name>A0AAD9UXR3_ACRCE</name>
<dbReference type="EMBL" id="JARQWQ010000077">
    <property type="protein sequence ID" value="KAK2553475.1"/>
    <property type="molecule type" value="Genomic_DNA"/>
</dbReference>
<evidence type="ECO:0000313" key="1">
    <source>
        <dbReference type="EMBL" id="KAK2553475.1"/>
    </source>
</evidence>
<reference evidence="1" key="1">
    <citation type="journal article" date="2023" name="G3 (Bethesda)">
        <title>Whole genome assembly and annotation of the endangered Caribbean coral Acropora cervicornis.</title>
        <authorList>
            <person name="Selwyn J.D."/>
            <person name="Vollmer S.V."/>
        </authorList>
    </citation>
    <scope>NUCLEOTIDE SEQUENCE</scope>
    <source>
        <strain evidence="1">K2</strain>
    </source>
</reference>
<evidence type="ECO:0000313" key="2">
    <source>
        <dbReference type="Proteomes" id="UP001249851"/>
    </source>
</evidence>
<gene>
    <name evidence="1" type="ORF">P5673_025235</name>
</gene>
<organism evidence="1 2">
    <name type="scientific">Acropora cervicornis</name>
    <name type="common">Staghorn coral</name>
    <dbReference type="NCBI Taxonomy" id="6130"/>
    <lineage>
        <taxon>Eukaryota</taxon>
        <taxon>Metazoa</taxon>
        <taxon>Cnidaria</taxon>
        <taxon>Anthozoa</taxon>
        <taxon>Hexacorallia</taxon>
        <taxon>Scleractinia</taxon>
        <taxon>Astrocoeniina</taxon>
        <taxon>Acroporidae</taxon>
        <taxon>Acropora</taxon>
    </lineage>
</organism>
<proteinExistence type="predicted"/>